<dbReference type="Gene3D" id="1.10.443.10">
    <property type="entry name" value="Intergrase catalytic core"/>
    <property type="match status" value="1"/>
</dbReference>
<evidence type="ECO:0000313" key="6">
    <source>
        <dbReference type="Proteomes" id="UP000185146"/>
    </source>
</evidence>
<dbReference type="EMBL" id="CP018743">
    <property type="protein sequence ID" value="APO80960.1"/>
    <property type="molecule type" value="Genomic_DNA"/>
</dbReference>
<evidence type="ECO:0000256" key="4">
    <source>
        <dbReference type="ARBA" id="ARBA00023172"/>
    </source>
</evidence>
<evidence type="ECO:0000313" key="5">
    <source>
        <dbReference type="EMBL" id="APO80960.1"/>
    </source>
</evidence>
<dbReference type="Proteomes" id="UP000185146">
    <property type="component" value="Chromosome"/>
</dbReference>
<dbReference type="OrthoDB" id="8823540at2"/>
<dbReference type="PANTHER" id="PTHR30349:SF41">
    <property type="entry name" value="INTEGRASE_RECOMBINASE PROTEIN MJ0367-RELATED"/>
    <property type="match status" value="1"/>
</dbReference>
<dbReference type="Pfam" id="PF00589">
    <property type="entry name" value="Phage_integrase"/>
    <property type="match status" value="1"/>
</dbReference>
<dbReference type="GO" id="GO:0003677">
    <property type="term" value="F:DNA binding"/>
    <property type="evidence" value="ECO:0007669"/>
    <property type="project" value="UniProtKB-KW"/>
</dbReference>
<dbReference type="InterPro" id="IPR002104">
    <property type="entry name" value="Integrase_catalytic"/>
</dbReference>
<dbReference type="SUPFAM" id="SSF56349">
    <property type="entry name" value="DNA breaking-rejoining enzymes"/>
    <property type="match status" value="1"/>
</dbReference>
<dbReference type="AlphaFoldDB" id="A0A1L5PLI3"/>
<sequence length="488" mass="56624">MTNQNQKFKGNSCRYESKARRVLIPEFFLLELKSINIDFPLDSTKALDDIFTRSESGYYPNFPVLIQGNGEPWLIGNLYLTTKLEREPGYESKTYRGIADHLLDYLRFLEDQKLNFLHFPENDRLKVTYRYREQLLNFVDNAELSTSTAKSRINAVVNFYDAITKWGLVNQPCGDGIAFTRINRELFVKTEYGAAGKVKISSHNLSLKGGSKQSCAEYIKDDEELRPLTTDEQAIVLKTLHHSSREYQLIFYLALFTGARIQTIGTLRIRDFEGRLDSDGNLRLAIGSGTLIDTKKNKKMTLLVPGWLVKDIIIYSRCPEAIKRRLRSYYGDSKDNYVFLSKSGIPYYTSRREISSKSQKMFTSNGNMSRRAQQVNIQDGAALRVHIQQILLPRIFRTHPNFKKFKFHDLRATFGMNLMESQIKHFGNTSTNYAIEHVQQRMGHTNKNTTLQYLNYKTRMEWKKSIQHEFEEELFKHVLTSISGEQIK</sequence>
<organism evidence="5 6">
    <name type="scientific">Pseudomonas putida</name>
    <name type="common">Arthrobacter siderocapsulatus</name>
    <dbReference type="NCBI Taxonomy" id="303"/>
    <lineage>
        <taxon>Bacteria</taxon>
        <taxon>Pseudomonadati</taxon>
        <taxon>Pseudomonadota</taxon>
        <taxon>Gammaproteobacteria</taxon>
        <taxon>Pseudomonadales</taxon>
        <taxon>Pseudomonadaceae</taxon>
        <taxon>Pseudomonas</taxon>
    </lineage>
</organism>
<dbReference type="InterPro" id="IPR050090">
    <property type="entry name" value="Tyrosine_recombinase_XerCD"/>
</dbReference>
<dbReference type="RefSeq" id="WP_054889346.1">
    <property type="nucleotide sequence ID" value="NZ_CP018743.1"/>
</dbReference>
<keyword evidence="3" id="KW-0238">DNA-binding</keyword>
<proteinExistence type="inferred from homology"/>
<dbReference type="GO" id="GO:0015074">
    <property type="term" value="P:DNA integration"/>
    <property type="evidence" value="ECO:0007669"/>
    <property type="project" value="UniProtKB-KW"/>
</dbReference>
<keyword evidence="2" id="KW-0229">DNA integration</keyword>
<keyword evidence="4" id="KW-0233">DNA recombination</keyword>
<comment type="similarity">
    <text evidence="1">Belongs to the 'phage' integrase family.</text>
</comment>
<protein>
    <submittedName>
        <fullName evidence="5">Uncharacterized protein</fullName>
    </submittedName>
</protein>
<dbReference type="InterPro" id="IPR011010">
    <property type="entry name" value="DNA_brk_join_enz"/>
</dbReference>
<dbReference type="CDD" id="cd00397">
    <property type="entry name" value="DNA_BRE_C"/>
    <property type="match status" value="1"/>
</dbReference>
<dbReference type="GO" id="GO:0006310">
    <property type="term" value="P:DNA recombination"/>
    <property type="evidence" value="ECO:0007669"/>
    <property type="project" value="UniProtKB-KW"/>
</dbReference>
<evidence type="ECO:0000256" key="2">
    <source>
        <dbReference type="ARBA" id="ARBA00022908"/>
    </source>
</evidence>
<evidence type="ECO:0000256" key="3">
    <source>
        <dbReference type="ARBA" id="ARBA00023125"/>
    </source>
</evidence>
<accession>A0A1L5PLI3</accession>
<dbReference type="PANTHER" id="PTHR30349">
    <property type="entry name" value="PHAGE INTEGRASE-RELATED"/>
    <property type="match status" value="1"/>
</dbReference>
<name>A0A1L5PLI3_PSEPU</name>
<reference evidence="5 6" key="1">
    <citation type="submission" date="2016-12" db="EMBL/GenBank/DDBJ databases">
        <title>Draft Genome Sequence of Mercury Resistant Pseudomonas DRA525.</title>
        <authorList>
            <person name="Drace K.M."/>
        </authorList>
    </citation>
    <scope>NUCLEOTIDE SEQUENCE [LARGE SCALE GENOMIC DNA]</scope>
    <source>
        <strain evidence="5 6">DRA525</strain>
    </source>
</reference>
<evidence type="ECO:0000256" key="1">
    <source>
        <dbReference type="ARBA" id="ARBA00008857"/>
    </source>
</evidence>
<dbReference type="PROSITE" id="PS51898">
    <property type="entry name" value="TYR_RECOMBINASE"/>
    <property type="match status" value="1"/>
</dbReference>
<gene>
    <name evidence="5" type="ORF">BL240_05505</name>
</gene>
<dbReference type="InterPro" id="IPR013762">
    <property type="entry name" value="Integrase-like_cat_sf"/>
</dbReference>